<feature type="region of interest" description="Disordered" evidence="1">
    <location>
        <begin position="1"/>
        <end position="132"/>
    </location>
</feature>
<feature type="compositionally biased region" description="Basic and acidic residues" evidence="1">
    <location>
        <begin position="61"/>
        <end position="73"/>
    </location>
</feature>
<evidence type="ECO:0000259" key="2">
    <source>
        <dbReference type="Pfam" id="PF07498"/>
    </source>
</evidence>
<evidence type="ECO:0000313" key="3">
    <source>
        <dbReference type="EMBL" id="UPQ81954.1"/>
    </source>
</evidence>
<dbReference type="InterPro" id="IPR011112">
    <property type="entry name" value="Rho-like_N"/>
</dbReference>
<evidence type="ECO:0000313" key="4">
    <source>
        <dbReference type="Proteomes" id="UP000831189"/>
    </source>
</evidence>
<dbReference type="InterPro" id="IPR036269">
    <property type="entry name" value="Rho_N_sf"/>
</dbReference>
<gene>
    <name evidence="3" type="ORF">M0M42_16320</name>
</gene>
<dbReference type="Pfam" id="PF07498">
    <property type="entry name" value="Rho_N"/>
    <property type="match status" value="1"/>
</dbReference>
<feature type="compositionally biased region" description="Basic and acidic residues" evidence="1">
    <location>
        <begin position="103"/>
        <end position="132"/>
    </location>
</feature>
<accession>A0ABY4KM86</accession>
<evidence type="ECO:0000256" key="1">
    <source>
        <dbReference type="SAM" id="MobiDB-lite"/>
    </source>
</evidence>
<feature type="compositionally biased region" description="Basic and acidic residues" evidence="1">
    <location>
        <begin position="15"/>
        <end position="36"/>
    </location>
</feature>
<protein>
    <submittedName>
        <fullName evidence="3">Rho termination factor N-terminal domain-containing protein</fullName>
    </submittedName>
</protein>
<dbReference type="Proteomes" id="UP000831189">
    <property type="component" value="Chromosome"/>
</dbReference>
<reference evidence="3 4" key="1">
    <citation type="submission" date="2022-04" db="EMBL/GenBank/DDBJ databases">
        <title>Pseudomonas knackmussii B09-2.</title>
        <authorList>
            <person name="Deng Y."/>
        </authorList>
    </citation>
    <scope>NUCLEOTIDE SEQUENCE [LARGE SCALE GENOMIC DNA]</scope>
    <source>
        <strain evidence="3 4">B09-2</strain>
    </source>
</reference>
<name>A0ABY4KM86_9PSED</name>
<feature type="domain" description="Rho termination factor-like N-terminal" evidence="2">
    <location>
        <begin position="99"/>
        <end position="130"/>
    </location>
</feature>
<dbReference type="SUPFAM" id="SSF68912">
    <property type="entry name" value="Rho N-terminal domain-like"/>
    <property type="match status" value="1"/>
</dbReference>
<organism evidence="3 4">
    <name type="scientific">Pseudomonas knackmussii</name>
    <dbReference type="NCBI Taxonomy" id="65741"/>
    <lineage>
        <taxon>Bacteria</taxon>
        <taxon>Pseudomonadati</taxon>
        <taxon>Pseudomonadota</taxon>
        <taxon>Gammaproteobacteria</taxon>
        <taxon>Pseudomonadales</taxon>
        <taxon>Pseudomonadaceae</taxon>
        <taxon>Pseudomonas</taxon>
    </lineage>
</organism>
<keyword evidence="4" id="KW-1185">Reference proteome</keyword>
<proteinExistence type="predicted"/>
<sequence>MPRGEKSKYTAKQQRKAEHIEESYEDRGVPKDEAEARAWATVNKQSGGGERKGGSGQQKSDTAKRADRKDSAHRAAKARSGESPNKGAARSKRSGSTSLTDLTRNELMQKARERDISGRSKMRKDDLIKALS</sequence>
<dbReference type="EMBL" id="CP096208">
    <property type="protein sequence ID" value="UPQ81954.1"/>
    <property type="molecule type" value="Genomic_DNA"/>
</dbReference>